<proteinExistence type="predicted"/>
<reference evidence="1 2" key="1">
    <citation type="journal article" date="2019" name="J. Ind. Microbiol. Biotechnol.">
        <title>The complete genomic sequence of Streptomyces spectabilis NRRL-2792 and identification of secondary metabolite biosynthetic gene clusters.</title>
        <authorList>
            <person name="Sinha A."/>
            <person name="Phillips-Salemka S."/>
            <person name="Niraula T.A."/>
            <person name="Short K.A."/>
            <person name="Niraula N.P."/>
        </authorList>
    </citation>
    <scope>NUCLEOTIDE SEQUENCE [LARGE SCALE GENOMIC DNA]</scope>
    <source>
        <strain evidence="1 2">NRRL 2792</strain>
    </source>
</reference>
<accession>A0A516R1Q6</accession>
<evidence type="ECO:0000313" key="1">
    <source>
        <dbReference type="EMBL" id="QDQ09594.1"/>
    </source>
</evidence>
<dbReference type="RefSeq" id="WP_144001172.1">
    <property type="nucleotide sequence ID" value="NZ_CP040916.1"/>
</dbReference>
<evidence type="ECO:0000313" key="2">
    <source>
        <dbReference type="Proteomes" id="UP000316806"/>
    </source>
</evidence>
<organism evidence="1 2">
    <name type="scientific">Streptomyces spectabilis</name>
    <dbReference type="NCBI Taxonomy" id="68270"/>
    <lineage>
        <taxon>Bacteria</taxon>
        <taxon>Bacillati</taxon>
        <taxon>Actinomycetota</taxon>
        <taxon>Actinomycetes</taxon>
        <taxon>Kitasatosporales</taxon>
        <taxon>Streptomycetaceae</taxon>
        <taxon>Streptomyces</taxon>
    </lineage>
</organism>
<gene>
    <name evidence="1" type="ORF">FH965_02655</name>
</gene>
<sequence length="619" mass="67416">MTEPRIADLAAALRDRTHPAVGVWNRLEGRPRTVGFDRALRAEVRDALWMLTRQWQLGEFRGTDAGSPVTATYAISTSTPSRFRPDGGPAEALPADRPLETVAERRPLPFTFGTEPIAYDLRLLLGRRWLKLLAASSVLRPHHFGEQYIERYPVALPDPTADADTARVAHPEDWATLQALAGRRMDGYLLYQHVRTGGHASDGIDGPGHRHRADLDALGTRLVDWFDHLIDQPTGATPQRPDGDATWNPRALEHSFSVSAADPSGGEKVLTAAEYPGGELDWYAFSVASGTTLGGTDPTPSPTPRTVFPAPVRFSGMPLPRWWALEDGRTNFAAVTPDSTDLARLIFLEFALVFSNGWYQLPCDVPAGTLASVRGLAVTDVFGQRRWITPAGKGDDQSWQRWSMFTLSALDAHVPPSAPADDGALLLPPGVPKVATGPALEEVWLVRDENANLVWGIEQTVRRAAGGGRGGDETAAETLAHRRRLHPPPAQDAPRAPIAYAIASPVPENWIPFIPVHVPGDSRTVQLRRAAMPSAVDATPVRPRTALLREGLDAGRGYFINEEEVPQSGTRVTVAFNRTRWRDGRVVVWLAAHRGLGRGERSSGLGFDALVDTPMVGGE</sequence>
<dbReference type="EMBL" id="CP040916">
    <property type="protein sequence ID" value="QDQ09594.1"/>
    <property type="molecule type" value="Genomic_DNA"/>
</dbReference>
<protein>
    <submittedName>
        <fullName evidence="1">Uncharacterized protein</fullName>
    </submittedName>
</protein>
<dbReference type="AlphaFoldDB" id="A0A516R1Q6"/>
<name>A0A516R1Q6_STRST</name>
<dbReference type="Proteomes" id="UP000316806">
    <property type="component" value="Chromosome"/>
</dbReference>